<keyword evidence="2" id="KW-1185">Reference proteome</keyword>
<organism evidence="1 2">
    <name type="scientific">Phaseolus coccineus</name>
    <name type="common">Scarlet runner bean</name>
    <name type="synonym">Phaseolus multiflorus</name>
    <dbReference type="NCBI Taxonomy" id="3886"/>
    <lineage>
        <taxon>Eukaryota</taxon>
        <taxon>Viridiplantae</taxon>
        <taxon>Streptophyta</taxon>
        <taxon>Embryophyta</taxon>
        <taxon>Tracheophyta</taxon>
        <taxon>Spermatophyta</taxon>
        <taxon>Magnoliopsida</taxon>
        <taxon>eudicotyledons</taxon>
        <taxon>Gunneridae</taxon>
        <taxon>Pentapetalae</taxon>
        <taxon>rosids</taxon>
        <taxon>fabids</taxon>
        <taxon>Fabales</taxon>
        <taxon>Fabaceae</taxon>
        <taxon>Papilionoideae</taxon>
        <taxon>50 kb inversion clade</taxon>
        <taxon>NPAAA clade</taxon>
        <taxon>indigoferoid/millettioid clade</taxon>
        <taxon>Phaseoleae</taxon>
        <taxon>Phaseolus</taxon>
    </lineage>
</organism>
<gene>
    <name evidence="1" type="ORF">VNO80_10083</name>
</gene>
<sequence>MLHPEVNAVNPRQARLVQVGPACLQVCATQHNRTSMEGWCEINCNQIPEREVSYDVGCGHNRSYSYAEKFLEFESLDYHFGQGF</sequence>
<accession>A0AAN9RD56</accession>
<dbReference type="AlphaFoldDB" id="A0AAN9RD56"/>
<dbReference type="EMBL" id="JAYMYR010000004">
    <property type="protein sequence ID" value="KAK7368061.1"/>
    <property type="molecule type" value="Genomic_DNA"/>
</dbReference>
<dbReference type="Proteomes" id="UP001374584">
    <property type="component" value="Unassembled WGS sequence"/>
</dbReference>
<evidence type="ECO:0000313" key="2">
    <source>
        <dbReference type="Proteomes" id="UP001374584"/>
    </source>
</evidence>
<evidence type="ECO:0000313" key="1">
    <source>
        <dbReference type="EMBL" id="KAK7368061.1"/>
    </source>
</evidence>
<comment type="caution">
    <text evidence="1">The sequence shown here is derived from an EMBL/GenBank/DDBJ whole genome shotgun (WGS) entry which is preliminary data.</text>
</comment>
<name>A0AAN9RD56_PHACN</name>
<protein>
    <submittedName>
        <fullName evidence="1">Uncharacterized protein</fullName>
    </submittedName>
</protein>
<reference evidence="1 2" key="1">
    <citation type="submission" date="2024-01" db="EMBL/GenBank/DDBJ databases">
        <title>The genomes of 5 underutilized Papilionoideae crops provide insights into root nodulation and disease resistanc.</title>
        <authorList>
            <person name="Jiang F."/>
        </authorList>
    </citation>
    <scope>NUCLEOTIDE SEQUENCE [LARGE SCALE GENOMIC DNA]</scope>
    <source>
        <strain evidence="1">JINMINGXINNONG_FW02</strain>
        <tissue evidence="1">Leaves</tissue>
    </source>
</reference>
<proteinExistence type="predicted"/>